<evidence type="ECO:0000313" key="1">
    <source>
        <dbReference type="EMBL" id="KAE8409372.1"/>
    </source>
</evidence>
<reference evidence="1 2" key="1">
    <citation type="submission" date="2019-04" db="EMBL/GenBank/DDBJ databases">
        <authorList>
            <consortium name="DOE Joint Genome Institute"/>
            <person name="Mondo S."/>
            <person name="Kjaerbolling I."/>
            <person name="Vesth T."/>
            <person name="Frisvad J.C."/>
            <person name="Nybo J.L."/>
            <person name="Theobald S."/>
            <person name="Kildgaard S."/>
            <person name="Isbrandt T."/>
            <person name="Kuo A."/>
            <person name="Sato A."/>
            <person name="Lyhne E.K."/>
            <person name="Kogle M.E."/>
            <person name="Wiebenga A."/>
            <person name="Kun R.S."/>
            <person name="Lubbers R.J."/>
            <person name="Makela M.R."/>
            <person name="Barry K."/>
            <person name="Chovatia M."/>
            <person name="Clum A."/>
            <person name="Daum C."/>
            <person name="Haridas S."/>
            <person name="He G."/>
            <person name="LaButti K."/>
            <person name="Lipzen A."/>
            <person name="Riley R."/>
            <person name="Salamov A."/>
            <person name="Simmons B.A."/>
            <person name="Magnuson J.K."/>
            <person name="Henrissat B."/>
            <person name="Mortensen U.H."/>
            <person name="Larsen T.O."/>
            <person name="Devries R.P."/>
            <person name="Grigoriev I.V."/>
            <person name="Machida M."/>
            <person name="Baker S.E."/>
            <person name="Andersen M.R."/>
            <person name="Cantor M.N."/>
            <person name="Hua S.X."/>
        </authorList>
    </citation>
    <scope>NUCLEOTIDE SEQUENCE [LARGE SCALE GENOMIC DNA]</scope>
    <source>
        <strain evidence="1 2">CBS 119388</strain>
    </source>
</reference>
<dbReference type="GeneID" id="43665403"/>
<protein>
    <submittedName>
        <fullName evidence="1">Uncharacterized protein</fullName>
    </submittedName>
</protein>
<name>A0A5N7DSF8_9EURO</name>
<evidence type="ECO:0000313" key="2">
    <source>
        <dbReference type="Proteomes" id="UP000325579"/>
    </source>
</evidence>
<dbReference type="RefSeq" id="XP_031946691.1">
    <property type="nucleotide sequence ID" value="XM_032080712.1"/>
</dbReference>
<keyword evidence="2" id="KW-1185">Reference proteome</keyword>
<organism evidence="1 2">
    <name type="scientific">Aspergillus pseudonomiae</name>
    <dbReference type="NCBI Taxonomy" id="1506151"/>
    <lineage>
        <taxon>Eukaryota</taxon>
        <taxon>Fungi</taxon>
        <taxon>Dikarya</taxon>
        <taxon>Ascomycota</taxon>
        <taxon>Pezizomycotina</taxon>
        <taxon>Eurotiomycetes</taxon>
        <taxon>Eurotiomycetidae</taxon>
        <taxon>Eurotiales</taxon>
        <taxon>Aspergillaceae</taxon>
        <taxon>Aspergillus</taxon>
        <taxon>Aspergillus subgen. Circumdati</taxon>
    </lineage>
</organism>
<gene>
    <name evidence="1" type="ORF">BDV37DRAFT_237360</name>
</gene>
<accession>A0A5N7DSF8</accession>
<dbReference type="EMBL" id="ML736740">
    <property type="protein sequence ID" value="KAE8409372.1"/>
    <property type="molecule type" value="Genomic_DNA"/>
</dbReference>
<sequence>MARGVGEVIYFCYILSVHHFYISLFPVGPKSTACMLSHQPTCDSSIGLHSMYLYISHSILDDPISS</sequence>
<proteinExistence type="predicted"/>
<dbReference type="AlphaFoldDB" id="A0A5N7DSF8"/>
<dbReference type="Proteomes" id="UP000325579">
    <property type="component" value="Unassembled WGS sequence"/>
</dbReference>